<dbReference type="SUPFAM" id="SSF54782">
    <property type="entry name" value="Porphobilinogen deaminase (hydroxymethylbilane synthase), C-terminal domain"/>
    <property type="match status" value="1"/>
</dbReference>
<dbReference type="SUPFAM" id="SSF53850">
    <property type="entry name" value="Periplasmic binding protein-like II"/>
    <property type="match status" value="1"/>
</dbReference>
<dbReference type="InterPro" id="IPR022419">
    <property type="entry name" value="Porphobilin_deaminase_cofac_BS"/>
</dbReference>
<comment type="subunit">
    <text evidence="4 8">Monomer.</text>
</comment>
<evidence type="ECO:0000256" key="4">
    <source>
        <dbReference type="ARBA" id="ARBA00011245"/>
    </source>
</evidence>
<dbReference type="InterPro" id="IPR000860">
    <property type="entry name" value="HemC"/>
</dbReference>
<dbReference type="CDD" id="cd13646">
    <property type="entry name" value="PBP2_EcHMBS_like"/>
    <property type="match status" value="1"/>
</dbReference>
<dbReference type="Gene3D" id="3.40.190.10">
    <property type="entry name" value="Periplasmic binding protein-like II"/>
    <property type="match status" value="2"/>
</dbReference>
<dbReference type="PROSITE" id="PS00533">
    <property type="entry name" value="PORPHOBILINOGEN_DEAM"/>
    <property type="match status" value="1"/>
</dbReference>
<evidence type="ECO:0000256" key="3">
    <source>
        <dbReference type="ARBA" id="ARBA00005638"/>
    </source>
</evidence>
<dbReference type="PRINTS" id="PR00151">
    <property type="entry name" value="PORPHBDMNASE"/>
</dbReference>
<name>Q1Q7D2_KUEST</name>
<dbReference type="InterPro" id="IPR036803">
    <property type="entry name" value="Porphobilinogen_deaminase_C_sf"/>
</dbReference>
<dbReference type="EC" id="2.5.1.61" evidence="8"/>
<comment type="catalytic activity">
    <reaction evidence="7 8">
        <text>4 porphobilinogen + H2O = hydroxymethylbilane + 4 NH4(+)</text>
        <dbReference type="Rhea" id="RHEA:13185"/>
        <dbReference type="ChEBI" id="CHEBI:15377"/>
        <dbReference type="ChEBI" id="CHEBI:28938"/>
        <dbReference type="ChEBI" id="CHEBI:57845"/>
        <dbReference type="ChEBI" id="CHEBI:58126"/>
        <dbReference type="EC" id="2.5.1.61"/>
    </reaction>
</comment>
<dbReference type="Gene3D" id="3.30.160.40">
    <property type="entry name" value="Porphobilinogen deaminase, C-terminal domain"/>
    <property type="match status" value="1"/>
</dbReference>
<gene>
    <name evidence="11" type="primary">HemC</name>
    <name evidence="8" type="synonym">hemC</name>
    <name evidence="11" type="ORF">kuste2734</name>
</gene>
<proteinExistence type="inferred from homology"/>
<comment type="miscellaneous">
    <text evidence="8">The porphobilinogen subunits are added to the dipyrromethane group.</text>
</comment>
<dbReference type="NCBIfam" id="TIGR00212">
    <property type="entry name" value="hemC"/>
    <property type="match status" value="1"/>
</dbReference>
<evidence type="ECO:0000256" key="8">
    <source>
        <dbReference type="HAMAP-Rule" id="MF_00260"/>
    </source>
</evidence>
<dbReference type="PANTHER" id="PTHR11557:SF0">
    <property type="entry name" value="PORPHOBILINOGEN DEAMINASE"/>
    <property type="match status" value="1"/>
</dbReference>
<dbReference type="GO" id="GO:0005737">
    <property type="term" value="C:cytoplasm"/>
    <property type="evidence" value="ECO:0007669"/>
    <property type="project" value="UniProtKB-UniRule"/>
</dbReference>
<feature type="modified residue" description="S-(dipyrrolylmethanemethyl)cysteine" evidence="8">
    <location>
        <position position="246"/>
    </location>
</feature>
<dbReference type="InterPro" id="IPR022418">
    <property type="entry name" value="Porphobilinogen_deaminase_C"/>
</dbReference>
<keyword evidence="11" id="KW-0456">Lyase</keyword>
<dbReference type="GO" id="GO:0006782">
    <property type="term" value="P:protoporphyrinogen IX biosynthetic process"/>
    <property type="evidence" value="ECO:0007669"/>
    <property type="project" value="UniProtKB-UniRule"/>
</dbReference>
<dbReference type="GO" id="GO:0016829">
    <property type="term" value="F:lyase activity"/>
    <property type="evidence" value="ECO:0007669"/>
    <property type="project" value="UniProtKB-KW"/>
</dbReference>
<dbReference type="Pfam" id="PF03900">
    <property type="entry name" value="Porphobil_deamC"/>
    <property type="match status" value="1"/>
</dbReference>
<evidence type="ECO:0000256" key="2">
    <source>
        <dbReference type="ARBA" id="ARBA00004735"/>
    </source>
</evidence>
<evidence type="ECO:0000256" key="6">
    <source>
        <dbReference type="ARBA" id="ARBA00023244"/>
    </source>
</evidence>
<comment type="similarity">
    <text evidence="3 8">Belongs to the HMBS family.</text>
</comment>
<keyword evidence="5 8" id="KW-0808">Transferase</keyword>
<dbReference type="GO" id="GO:0004418">
    <property type="term" value="F:hydroxymethylbilane synthase activity"/>
    <property type="evidence" value="ECO:0007669"/>
    <property type="project" value="UniProtKB-UniRule"/>
</dbReference>
<sequence length="319" mass="34719">MFALPKGKPIIVGSRGSKLALTQTNWVISELKKLNPGVEFEIKKISTSGDKITDVPLSRLGGVGVFTKELEVALIKEKIDLAVHSAKDIPTEVSEKLTLGAMPKRVDPSDVLISAKNVTLERLPGNARIGTSSLRRKAQLLALRPDFEIVDLRGNLDTRLKKLEADDLDGIIVAHAGLIRIGYTGQISEIIPFEIMLPAVGQGSLGIEIRKDDERINKILSKMDDLHTRIAVEAERALLAKLQGGCQVPIGAHAKVLNDEVHLEAVICTLDGERTIRDSHKGPANQAAAVGNELAQRMLDNGGDKILQEIRQNFPKQMP</sequence>
<dbReference type="HAMAP" id="MF_00260">
    <property type="entry name" value="Porphobil_deam"/>
    <property type="match status" value="1"/>
</dbReference>
<dbReference type="FunFam" id="3.30.160.40:FF:000002">
    <property type="entry name" value="Porphobilinogen deaminase"/>
    <property type="match status" value="1"/>
</dbReference>
<evidence type="ECO:0000313" key="11">
    <source>
        <dbReference type="EMBL" id="CAJ73484.1"/>
    </source>
</evidence>
<evidence type="ECO:0000259" key="10">
    <source>
        <dbReference type="Pfam" id="PF03900"/>
    </source>
</evidence>
<dbReference type="PIRSF" id="PIRSF001438">
    <property type="entry name" value="4pyrrol_synth_OHMeBilane_synth"/>
    <property type="match status" value="1"/>
</dbReference>
<comment type="function">
    <text evidence="1 8">Tetrapolymerization of the monopyrrole PBG into the hydroxymethylbilane pre-uroporphyrinogen in several discrete steps.</text>
</comment>
<dbReference type="Pfam" id="PF01379">
    <property type="entry name" value="Porphobil_deam"/>
    <property type="match status" value="1"/>
</dbReference>
<keyword evidence="6 8" id="KW-0627">Porphyrin biosynthesis</keyword>
<reference evidence="11" key="1">
    <citation type="journal article" date="2006" name="Nature">
        <title>Deciphering the evolution and metabolism of an anammox bacterium from a community genome.</title>
        <authorList>
            <person name="Strous M."/>
            <person name="Pelletier E."/>
            <person name="Mangenot S."/>
            <person name="Rattei T."/>
            <person name="Lehner A."/>
            <person name="Taylor M.W."/>
            <person name="Horn M."/>
            <person name="Daims H."/>
            <person name="Bartol-Mavel D."/>
            <person name="Wincker P."/>
            <person name="Barbe V."/>
            <person name="Fonknechten N."/>
            <person name="Vallenet D."/>
            <person name="Segurens B."/>
            <person name="Schenowitz-Truong C."/>
            <person name="Medigue C."/>
            <person name="Collingro A."/>
            <person name="Snel B."/>
            <person name="Dutilh B.E."/>
            <person name="OpDenCamp H.J.M."/>
            <person name="vanDerDrift C."/>
            <person name="Cirpus I."/>
            <person name="vanDePas-Schoonen K.T."/>
            <person name="Harhangi H.R."/>
            <person name="vanNiftrik L."/>
            <person name="Schmid M."/>
            <person name="Keltjens J."/>
            <person name="vanDeVossenberg J."/>
            <person name="Kartal B."/>
            <person name="Meier H."/>
            <person name="Frishman D."/>
            <person name="Huynen M.A."/>
            <person name="Mewes H."/>
            <person name="Weissenbach J."/>
            <person name="Jetten M.S.M."/>
            <person name="Wagner M."/>
            <person name="LePaslier D."/>
        </authorList>
    </citation>
    <scope>NUCLEOTIDE SEQUENCE</scope>
</reference>
<dbReference type="FunFam" id="3.40.190.10:FF:000005">
    <property type="entry name" value="Porphobilinogen deaminase"/>
    <property type="match status" value="1"/>
</dbReference>
<accession>Q1Q7D2</accession>
<evidence type="ECO:0000259" key="9">
    <source>
        <dbReference type="Pfam" id="PF01379"/>
    </source>
</evidence>
<dbReference type="PANTHER" id="PTHR11557">
    <property type="entry name" value="PORPHOBILINOGEN DEAMINASE"/>
    <property type="match status" value="1"/>
</dbReference>
<protein>
    <recommendedName>
        <fullName evidence="8">Porphobilinogen deaminase</fullName>
        <shortName evidence="8">PBG</shortName>
        <ecNumber evidence="8">2.5.1.61</ecNumber>
    </recommendedName>
    <alternativeName>
        <fullName evidence="8">Hydroxymethylbilane synthase</fullName>
        <shortName evidence="8">HMBS</shortName>
    </alternativeName>
    <alternativeName>
        <fullName evidence="8">Pre-uroporphyrinogen synthase</fullName>
    </alternativeName>
</protein>
<evidence type="ECO:0000256" key="1">
    <source>
        <dbReference type="ARBA" id="ARBA00002869"/>
    </source>
</evidence>
<feature type="domain" description="Porphobilinogen deaminase N-terminal" evidence="9">
    <location>
        <begin position="10"/>
        <end position="217"/>
    </location>
</feature>
<reference evidence="11" key="2">
    <citation type="submission" date="2006-01" db="EMBL/GenBank/DDBJ databases">
        <authorList>
            <person name="Genoscope"/>
        </authorList>
    </citation>
    <scope>NUCLEOTIDE SEQUENCE</scope>
</reference>
<comment type="pathway">
    <text evidence="2">Porphyrin-containing compound metabolism; protoporphyrin-IX biosynthesis; coproporphyrinogen-III from 5-aminolevulinate: step 2/4.</text>
</comment>
<dbReference type="FunFam" id="3.40.190.10:FF:000004">
    <property type="entry name" value="Porphobilinogen deaminase"/>
    <property type="match status" value="1"/>
</dbReference>
<dbReference type="AlphaFoldDB" id="Q1Q7D2"/>
<organism evidence="11">
    <name type="scientific">Kuenenia stuttgartiensis</name>
    <dbReference type="NCBI Taxonomy" id="174633"/>
    <lineage>
        <taxon>Bacteria</taxon>
        <taxon>Pseudomonadati</taxon>
        <taxon>Planctomycetota</taxon>
        <taxon>Candidatus Brocadiia</taxon>
        <taxon>Candidatus Brocadiales</taxon>
        <taxon>Candidatus Brocadiaceae</taxon>
        <taxon>Candidatus Kuenenia</taxon>
    </lineage>
</organism>
<feature type="domain" description="Porphobilinogen deaminase C-terminal" evidence="10">
    <location>
        <begin position="231"/>
        <end position="299"/>
    </location>
</feature>
<dbReference type="EMBL" id="CT573071">
    <property type="protein sequence ID" value="CAJ73484.1"/>
    <property type="molecule type" value="Genomic_DNA"/>
</dbReference>
<comment type="cofactor">
    <cofactor evidence="8">
        <name>dipyrromethane</name>
        <dbReference type="ChEBI" id="CHEBI:60342"/>
    </cofactor>
    <text evidence="8">Binds 1 dipyrromethane group covalently.</text>
</comment>
<evidence type="ECO:0000256" key="5">
    <source>
        <dbReference type="ARBA" id="ARBA00022679"/>
    </source>
</evidence>
<evidence type="ECO:0000256" key="7">
    <source>
        <dbReference type="ARBA" id="ARBA00048169"/>
    </source>
</evidence>
<dbReference type="InterPro" id="IPR022417">
    <property type="entry name" value="Porphobilin_deaminase_N"/>
</dbReference>